<name>A0AAX3WVI0_9BACI</name>
<reference evidence="7" key="1">
    <citation type="submission" date="2023-05" db="EMBL/GenBank/DDBJ databases">
        <title>Comparative genomics of Bacillaceae isolates and their secondary metabolite potential.</title>
        <authorList>
            <person name="Song L."/>
            <person name="Nielsen L.J."/>
            <person name="Mohite O."/>
            <person name="Xu X."/>
            <person name="Weber T."/>
            <person name="Kovacs A.T."/>
        </authorList>
    </citation>
    <scope>NUCLEOTIDE SEQUENCE</scope>
    <source>
        <strain evidence="7">LY1</strain>
    </source>
</reference>
<protein>
    <recommendedName>
        <fullName evidence="5">Transport permease protein</fullName>
    </recommendedName>
</protein>
<evidence type="ECO:0000256" key="5">
    <source>
        <dbReference type="RuleBase" id="RU361157"/>
    </source>
</evidence>
<dbReference type="PANTHER" id="PTHR43229:SF3">
    <property type="entry name" value="ABC-TYPE MULTIDRUG TRANSPORT SYSTEM, PERMEASE COMPONENT"/>
    <property type="match status" value="1"/>
</dbReference>
<feature type="transmembrane region" description="Helical" evidence="5">
    <location>
        <begin position="63"/>
        <end position="85"/>
    </location>
</feature>
<keyword evidence="2 5" id="KW-0812">Transmembrane</keyword>
<dbReference type="Pfam" id="PF01061">
    <property type="entry name" value="ABC2_membrane"/>
    <property type="match status" value="1"/>
</dbReference>
<dbReference type="GO" id="GO:0005886">
    <property type="term" value="C:plasma membrane"/>
    <property type="evidence" value="ECO:0007669"/>
    <property type="project" value="UniProtKB-SubCell"/>
</dbReference>
<proteinExistence type="inferred from homology"/>
<dbReference type="InterPro" id="IPR013525">
    <property type="entry name" value="ABC2_TM"/>
</dbReference>
<evidence type="ECO:0000256" key="1">
    <source>
        <dbReference type="ARBA" id="ARBA00004141"/>
    </source>
</evidence>
<sequence>MRIMNLFTQIFIELFILFRIQIAIVRHQLWWIIAMSAIFPMVTLIFLNFLLGDSSQDQLARLIIGNMVFSILLMGMNILGQDISYQKFGGYFTYYSSLPIRKVNFILSLLFYGILTSLPSFIIVFILGQRLYGVSLHFEWLLLPVALLAIFSVVGIGVLMGFLSPNPQFTNIVAQFLLMFVTFLTPVMIKITYLPIILQWVSYVLPTTYVANILHEMLTVGWTASLLKEVFILIIFSCISYLLISKKIHWRLQ</sequence>
<feature type="transmembrane region" description="Helical" evidence="5">
    <location>
        <begin position="169"/>
        <end position="189"/>
    </location>
</feature>
<evidence type="ECO:0000313" key="8">
    <source>
        <dbReference type="Proteomes" id="UP001178322"/>
    </source>
</evidence>
<feature type="transmembrane region" description="Helical" evidence="5">
    <location>
        <begin position="30"/>
        <end position="51"/>
    </location>
</feature>
<evidence type="ECO:0000313" key="7">
    <source>
        <dbReference type="EMBL" id="WHY51284.1"/>
    </source>
</evidence>
<evidence type="ECO:0000256" key="2">
    <source>
        <dbReference type="ARBA" id="ARBA00022692"/>
    </source>
</evidence>
<feature type="transmembrane region" description="Helical" evidence="5">
    <location>
        <begin position="196"/>
        <end position="214"/>
    </location>
</feature>
<dbReference type="AlphaFoldDB" id="A0AAX3WVI0"/>
<dbReference type="GO" id="GO:0140359">
    <property type="term" value="F:ABC-type transporter activity"/>
    <property type="evidence" value="ECO:0007669"/>
    <property type="project" value="InterPro"/>
</dbReference>
<feature type="transmembrane region" description="Helical" evidence="5">
    <location>
        <begin position="226"/>
        <end position="244"/>
    </location>
</feature>
<keyword evidence="4 5" id="KW-0472">Membrane</keyword>
<keyword evidence="5" id="KW-0813">Transport</keyword>
<organism evidence="7 8">
    <name type="scientific">Lysinibacillus pakistanensis</name>
    <dbReference type="NCBI Taxonomy" id="759811"/>
    <lineage>
        <taxon>Bacteria</taxon>
        <taxon>Bacillati</taxon>
        <taxon>Bacillota</taxon>
        <taxon>Bacilli</taxon>
        <taxon>Bacillales</taxon>
        <taxon>Bacillaceae</taxon>
        <taxon>Lysinibacillus</taxon>
    </lineage>
</organism>
<dbReference type="EMBL" id="CP126101">
    <property type="protein sequence ID" value="WHY51284.1"/>
    <property type="molecule type" value="Genomic_DNA"/>
</dbReference>
<evidence type="ECO:0000256" key="3">
    <source>
        <dbReference type="ARBA" id="ARBA00022989"/>
    </source>
</evidence>
<keyword evidence="3 5" id="KW-1133">Transmembrane helix</keyword>
<feature type="transmembrane region" description="Helical" evidence="5">
    <location>
        <begin position="105"/>
        <end position="128"/>
    </location>
</feature>
<comment type="subcellular location">
    <subcellularLocation>
        <location evidence="5">Cell membrane</location>
        <topology evidence="5">Multi-pass membrane protein</topology>
    </subcellularLocation>
    <subcellularLocation>
        <location evidence="1">Membrane</location>
        <topology evidence="1">Multi-pass membrane protein</topology>
    </subcellularLocation>
</comment>
<dbReference type="InterPro" id="IPR047817">
    <property type="entry name" value="ABC2_TM_bact-type"/>
</dbReference>
<evidence type="ECO:0000259" key="6">
    <source>
        <dbReference type="PROSITE" id="PS51012"/>
    </source>
</evidence>
<feature type="transmembrane region" description="Helical" evidence="5">
    <location>
        <begin position="140"/>
        <end position="163"/>
    </location>
</feature>
<evidence type="ECO:0000256" key="4">
    <source>
        <dbReference type="ARBA" id="ARBA00023136"/>
    </source>
</evidence>
<feature type="domain" description="ABC transmembrane type-2" evidence="6">
    <location>
        <begin position="27"/>
        <end position="251"/>
    </location>
</feature>
<comment type="similarity">
    <text evidence="5">Belongs to the ABC-2 integral membrane protein family.</text>
</comment>
<gene>
    <name evidence="7" type="ORF">QNH24_24000</name>
</gene>
<dbReference type="InterPro" id="IPR051784">
    <property type="entry name" value="Nod_factor_ABC_transporter"/>
</dbReference>
<keyword evidence="5" id="KW-1003">Cell membrane</keyword>
<dbReference type="PROSITE" id="PS51012">
    <property type="entry name" value="ABC_TM2"/>
    <property type="match status" value="1"/>
</dbReference>
<dbReference type="RefSeq" id="WP_283869870.1">
    <property type="nucleotide sequence ID" value="NZ_CP126101.1"/>
</dbReference>
<dbReference type="Proteomes" id="UP001178322">
    <property type="component" value="Chromosome"/>
</dbReference>
<accession>A0AAX3WVI0</accession>
<dbReference type="PANTHER" id="PTHR43229">
    <property type="entry name" value="NODULATION PROTEIN J"/>
    <property type="match status" value="1"/>
</dbReference>
<feature type="transmembrane region" description="Helical" evidence="5">
    <location>
        <begin position="7"/>
        <end position="24"/>
    </location>
</feature>